<organism evidence="1 2">
    <name type="scientific">Dallia pectoralis</name>
    <name type="common">Alaska blackfish</name>
    <dbReference type="NCBI Taxonomy" id="75939"/>
    <lineage>
        <taxon>Eukaryota</taxon>
        <taxon>Metazoa</taxon>
        <taxon>Chordata</taxon>
        <taxon>Craniata</taxon>
        <taxon>Vertebrata</taxon>
        <taxon>Euteleostomi</taxon>
        <taxon>Actinopterygii</taxon>
        <taxon>Neopterygii</taxon>
        <taxon>Teleostei</taxon>
        <taxon>Protacanthopterygii</taxon>
        <taxon>Esociformes</taxon>
        <taxon>Umbridae</taxon>
        <taxon>Dallia</taxon>
    </lineage>
</organism>
<sequence length="122" mass="13576">MIKMGLRMLLLFFMLSLIAQGQGTPKMAAQHSGSRPARNKAGERDQAVAQSVNSWCSSQRTGNNNGGREQQYRECICLDKTIFKSKKSCLTLCRKKAFKNLSQCQKFKSNGGQGKNQISIPM</sequence>
<evidence type="ECO:0000313" key="2">
    <source>
        <dbReference type="Proteomes" id="UP001157502"/>
    </source>
</evidence>
<name>A0ACC2GP55_DALPE</name>
<keyword evidence="2" id="KW-1185">Reference proteome</keyword>
<dbReference type="Proteomes" id="UP001157502">
    <property type="component" value="Chromosome 11"/>
</dbReference>
<gene>
    <name evidence="1" type="ORF">DPEC_G00144460</name>
</gene>
<evidence type="ECO:0000313" key="1">
    <source>
        <dbReference type="EMBL" id="KAJ8005228.1"/>
    </source>
</evidence>
<comment type="caution">
    <text evidence="1">The sequence shown here is derived from an EMBL/GenBank/DDBJ whole genome shotgun (WGS) entry which is preliminary data.</text>
</comment>
<accession>A0ACC2GP55</accession>
<proteinExistence type="predicted"/>
<reference evidence="1" key="1">
    <citation type="submission" date="2021-05" db="EMBL/GenBank/DDBJ databases">
        <authorList>
            <person name="Pan Q."/>
            <person name="Jouanno E."/>
            <person name="Zahm M."/>
            <person name="Klopp C."/>
            <person name="Cabau C."/>
            <person name="Louis A."/>
            <person name="Berthelot C."/>
            <person name="Parey E."/>
            <person name="Roest Crollius H."/>
            <person name="Montfort J."/>
            <person name="Robinson-Rechavi M."/>
            <person name="Bouchez O."/>
            <person name="Lampietro C."/>
            <person name="Lopez Roques C."/>
            <person name="Donnadieu C."/>
            <person name="Postlethwait J."/>
            <person name="Bobe J."/>
            <person name="Dillon D."/>
            <person name="Chandos A."/>
            <person name="von Hippel F."/>
            <person name="Guiguen Y."/>
        </authorList>
    </citation>
    <scope>NUCLEOTIDE SEQUENCE</scope>
    <source>
        <strain evidence="1">YG-Jan2019</strain>
    </source>
</reference>
<dbReference type="EMBL" id="CM055738">
    <property type="protein sequence ID" value="KAJ8005228.1"/>
    <property type="molecule type" value="Genomic_DNA"/>
</dbReference>
<protein>
    <submittedName>
        <fullName evidence="1">Uncharacterized protein</fullName>
    </submittedName>
</protein>